<sequence length="110" mass="11337">MTNVPHPIGVGGGCSCATVQQAALLAASTPAAANCVLVGCGVLGSASGRQVYGAAETHQHRIKRGCSVVAALFVTWPLTQQQPAVLGDVRLGALPLLRNLFRKSAPLRHE</sequence>
<dbReference type="AlphaFoldDB" id="A0A8W7P7V0"/>
<protein>
    <submittedName>
        <fullName evidence="1">Uncharacterized protein</fullName>
    </submittedName>
</protein>
<dbReference type="EnsemblMetazoa" id="ACOM026726-RA">
    <property type="protein sequence ID" value="ACOM026726-PA.1"/>
    <property type="gene ID" value="ACOM026726"/>
</dbReference>
<evidence type="ECO:0000313" key="1">
    <source>
        <dbReference type="EnsemblMetazoa" id="ACOM026726-PA.1"/>
    </source>
</evidence>
<dbReference type="Proteomes" id="UP000075882">
    <property type="component" value="Unassembled WGS sequence"/>
</dbReference>
<name>A0A8W7P7V0_ANOCL</name>
<reference evidence="1" key="1">
    <citation type="submission" date="2022-08" db="UniProtKB">
        <authorList>
            <consortium name="EnsemblMetazoa"/>
        </authorList>
    </citation>
    <scope>IDENTIFICATION</scope>
</reference>
<proteinExistence type="predicted"/>
<organism evidence="1">
    <name type="scientific">Anopheles coluzzii</name>
    <name type="common">African malaria mosquito</name>
    <dbReference type="NCBI Taxonomy" id="1518534"/>
    <lineage>
        <taxon>Eukaryota</taxon>
        <taxon>Metazoa</taxon>
        <taxon>Ecdysozoa</taxon>
        <taxon>Arthropoda</taxon>
        <taxon>Hexapoda</taxon>
        <taxon>Insecta</taxon>
        <taxon>Pterygota</taxon>
        <taxon>Neoptera</taxon>
        <taxon>Endopterygota</taxon>
        <taxon>Diptera</taxon>
        <taxon>Nematocera</taxon>
        <taxon>Culicoidea</taxon>
        <taxon>Culicidae</taxon>
        <taxon>Anophelinae</taxon>
        <taxon>Anopheles</taxon>
    </lineage>
</organism>
<accession>A0A8W7P7V0</accession>